<evidence type="ECO:0000313" key="4">
    <source>
        <dbReference type="EMBL" id="XDJ52627.1"/>
    </source>
</evidence>
<dbReference type="Proteomes" id="UP001500573">
    <property type="component" value="Unassembled WGS sequence"/>
</dbReference>
<name>A0AB39EJ25_9BURK</name>
<evidence type="ECO:0000313" key="5">
    <source>
        <dbReference type="EMBL" id="XDJ55180.1"/>
    </source>
</evidence>
<dbReference type="InterPro" id="IPR035093">
    <property type="entry name" value="RelE/ParE_toxin_dom_sf"/>
</dbReference>
<organism evidence="9">
    <name type="scientific">Castellaniella ginsengisoli</name>
    <dbReference type="NCBI Taxonomy" id="546114"/>
    <lineage>
        <taxon>Bacteria</taxon>
        <taxon>Pseudomonadati</taxon>
        <taxon>Pseudomonadota</taxon>
        <taxon>Betaproteobacteria</taxon>
        <taxon>Burkholderiales</taxon>
        <taxon>Alcaligenaceae</taxon>
        <taxon>Castellaniella</taxon>
    </lineage>
</organism>
<evidence type="ECO:0000313" key="2">
    <source>
        <dbReference type="EMBL" id="GAA0772588.1"/>
    </source>
</evidence>
<reference evidence="9" key="3">
    <citation type="submission" date="2024-05" db="EMBL/GenBank/DDBJ databases">
        <authorList>
            <person name="Luo Y.-C."/>
            <person name="Nicholds J."/>
            <person name="Mortimer T."/>
            <person name="Maboni G."/>
        </authorList>
    </citation>
    <scope>NUCLEOTIDE SEQUENCE</scope>
    <source>
        <strain evidence="18">124370</strain>
        <strain evidence="19">124566</strain>
        <strain evidence="17">124953</strain>
        <strain evidence="16">130308</strain>
        <strain evidence="15">130416</strain>
        <strain evidence="14">140124</strain>
        <strain evidence="13">143751</strain>
        <strain evidence="12">143769</strain>
        <strain evidence="11">143811</strain>
        <strain evidence="10">143936</strain>
        <strain evidence="9">145849</strain>
        <strain evidence="8">145850</strain>
        <strain evidence="7">145852</strain>
        <strain evidence="6">148131</strain>
        <strain evidence="5">150221</strain>
        <strain evidence="4">150964</strain>
        <strain evidence="3">153271</strain>
    </source>
</reference>
<evidence type="ECO:0000313" key="11">
    <source>
        <dbReference type="EMBL" id="XDJ75281.1"/>
    </source>
</evidence>
<evidence type="ECO:0000313" key="6">
    <source>
        <dbReference type="EMBL" id="XDJ58023.1"/>
    </source>
</evidence>
<dbReference type="EMBL" id="CP158270">
    <property type="protein sequence ID" value="XDJ90092.1"/>
    <property type="molecule type" value="Genomic_DNA"/>
</dbReference>
<evidence type="ECO:0000313" key="7">
    <source>
        <dbReference type="EMBL" id="XDJ61379.1"/>
    </source>
</evidence>
<evidence type="ECO:0000313" key="13">
    <source>
        <dbReference type="EMBL" id="XDJ83107.1"/>
    </source>
</evidence>
<dbReference type="EMBL" id="CP158257">
    <property type="protein sequence ID" value="XDJ55180.1"/>
    <property type="molecule type" value="Genomic_DNA"/>
</dbReference>
<dbReference type="Pfam" id="PF05016">
    <property type="entry name" value="ParE_toxin"/>
    <property type="match status" value="1"/>
</dbReference>
<evidence type="ECO:0000256" key="1">
    <source>
        <dbReference type="ARBA" id="ARBA00022649"/>
    </source>
</evidence>
<evidence type="ECO:0000313" key="17">
    <source>
        <dbReference type="EMBL" id="XDJ93324.1"/>
    </source>
</evidence>
<dbReference type="EMBL" id="CP158265">
    <property type="protein sequence ID" value="XDJ78424.1"/>
    <property type="molecule type" value="Genomic_DNA"/>
</dbReference>
<sequence length="106" mass="11914">MKTVLLDAAQADIRALRQYVSKIFGQTAWQETYAGIKAVVRNVAAFPLSGHIPPELADLGLSQYRQALSGMNRIIYEVQGDVLYVHVVCDTRKDLRALLTRRLLSR</sequence>
<dbReference type="EMBL" id="CP158271">
    <property type="protein sequence ID" value="XDJ93324.1"/>
    <property type="molecule type" value="Genomic_DNA"/>
</dbReference>
<dbReference type="GeneID" id="93068196"/>
<evidence type="ECO:0000313" key="19">
    <source>
        <dbReference type="EMBL" id="XDJ99672.1"/>
    </source>
</evidence>
<dbReference type="EMBL" id="CP158253">
    <property type="protein sequence ID" value="XDJ45596.1"/>
    <property type="molecule type" value="Genomic_DNA"/>
</dbReference>
<evidence type="ECO:0000313" key="9">
    <source>
        <dbReference type="EMBL" id="XDJ67129.1"/>
    </source>
</evidence>
<dbReference type="EMBL" id="CP158260">
    <property type="protein sequence ID" value="XDJ64004.1"/>
    <property type="molecule type" value="Genomic_DNA"/>
</dbReference>
<keyword evidence="1" id="KW-1277">Toxin-antitoxin system</keyword>
<evidence type="ECO:0000313" key="10">
    <source>
        <dbReference type="EMBL" id="XDJ73014.1"/>
    </source>
</evidence>
<reference evidence="2 20" key="1">
    <citation type="journal article" date="2019" name="Int. J. Syst. Evol. Microbiol.">
        <title>The Global Catalogue of Microorganisms (GCM) 10K type strain sequencing project: providing services to taxonomists for standard genome sequencing and annotation.</title>
        <authorList>
            <consortium name="The Broad Institute Genomics Platform"/>
            <consortium name="The Broad Institute Genome Sequencing Center for Infectious Disease"/>
            <person name="Wu L."/>
            <person name="Ma J."/>
        </authorList>
    </citation>
    <scope>NUCLEOTIDE SEQUENCE [LARGE SCALE GENOMIC DNA]</scope>
    <source>
        <strain evidence="2 20">JCM 15515</strain>
    </source>
</reference>
<evidence type="ECO:0000313" key="14">
    <source>
        <dbReference type="EMBL" id="XDJ85340.1"/>
    </source>
</evidence>
<evidence type="ECO:0000313" key="3">
    <source>
        <dbReference type="EMBL" id="XDJ45596.1"/>
    </source>
</evidence>
<dbReference type="EMBL" id="BAAAEX010000003">
    <property type="protein sequence ID" value="GAA0772588.1"/>
    <property type="molecule type" value="Genomic_DNA"/>
</dbReference>
<dbReference type="InterPro" id="IPR007712">
    <property type="entry name" value="RelE/ParE_toxin"/>
</dbReference>
<protein>
    <submittedName>
        <fullName evidence="9">Type II toxin-antitoxin system RelE/ParE family toxin</fullName>
    </submittedName>
</protein>
<evidence type="ECO:0000313" key="16">
    <source>
        <dbReference type="EMBL" id="XDJ90092.1"/>
    </source>
</evidence>
<dbReference type="EMBL" id="CP158272">
    <property type="protein sequence ID" value="XDJ99672.1"/>
    <property type="molecule type" value="Genomic_DNA"/>
</dbReference>
<dbReference type="EMBL" id="CP158263">
    <property type="protein sequence ID" value="XDJ73014.1"/>
    <property type="molecule type" value="Genomic_DNA"/>
</dbReference>
<dbReference type="EMBL" id="CP158273">
    <property type="protein sequence ID" value="XDJ97026.1"/>
    <property type="molecule type" value="Genomic_DNA"/>
</dbReference>
<dbReference type="EMBL" id="CP158269">
    <property type="protein sequence ID" value="XDJ88718.1"/>
    <property type="molecule type" value="Genomic_DNA"/>
</dbReference>
<evidence type="ECO:0000313" key="8">
    <source>
        <dbReference type="EMBL" id="XDJ64004.1"/>
    </source>
</evidence>
<dbReference type="EMBL" id="CP158264">
    <property type="protein sequence ID" value="XDJ75281.1"/>
    <property type="molecule type" value="Genomic_DNA"/>
</dbReference>
<dbReference type="RefSeq" id="WP_343835040.1">
    <property type="nucleotide sequence ID" value="NZ_BAAAEX010000003.1"/>
</dbReference>
<evidence type="ECO:0000313" key="15">
    <source>
        <dbReference type="EMBL" id="XDJ88718.1"/>
    </source>
</evidence>
<keyword evidence="20" id="KW-1185">Reference proteome</keyword>
<dbReference type="KEGG" id="cgin:ABRZ00_11640"/>
<accession>A0AB39EJ25</accession>
<gene>
    <name evidence="6" type="ORF">ABRY90_12270</name>
    <name evidence="9" type="ORF">ABRY91_03615</name>
    <name evidence="7" type="ORF">ABRY92_01765</name>
    <name evidence="17" type="ORF">ABRY95_13280</name>
    <name evidence="13" type="ORF">ABRY96_02470</name>
    <name evidence="11" type="ORF">ABRY97_03780</name>
    <name evidence="15" type="ORF">ABRY98_03880</name>
    <name evidence="5" type="ORF">ABRZ00_11640</name>
    <name evidence="4" type="ORF">ABRZ01_11965</name>
    <name evidence="3" type="ORF">ABRZ02_04720</name>
    <name evidence="8" type="ORF">ABRZ03_01245</name>
    <name evidence="18" type="ORF">ABRZ05_04770</name>
    <name evidence="10" type="ORF">ABRZ06_05915</name>
    <name evidence="14" type="ORF">ABRZ08_00320</name>
    <name evidence="12" type="ORF">ABRZ10_06425</name>
    <name evidence="19" type="ORF">ABRZ11_04425</name>
    <name evidence="16" type="ORF">ABRZ12_10520</name>
    <name evidence="2" type="ORF">GCM10009108_01600</name>
</gene>
<dbReference type="EMBL" id="CP158266">
    <property type="protein sequence ID" value="XDJ83107.1"/>
    <property type="molecule type" value="Genomic_DNA"/>
</dbReference>
<dbReference type="EMBL" id="CP158258">
    <property type="protein sequence ID" value="XDJ58023.1"/>
    <property type="molecule type" value="Genomic_DNA"/>
</dbReference>
<evidence type="ECO:0000313" key="20">
    <source>
        <dbReference type="Proteomes" id="UP001500573"/>
    </source>
</evidence>
<dbReference type="Gene3D" id="3.30.2310.20">
    <property type="entry name" value="RelE-like"/>
    <property type="match status" value="1"/>
</dbReference>
<proteinExistence type="predicted"/>
<evidence type="ECO:0000313" key="12">
    <source>
        <dbReference type="EMBL" id="XDJ78424.1"/>
    </source>
</evidence>
<dbReference type="EMBL" id="CP158261">
    <property type="protein sequence ID" value="XDJ67129.1"/>
    <property type="molecule type" value="Genomic_DNA"/>
</dbReference>
<dbReference type="EMBL" id="CP158268">
    <property type="protein sequence ID" value="XDJ85340.1"/>
    <property type="molecule type" value="Genomic_DNA"/>
</dbReference>
<reference evidence="2" key="2">
    <citation type="submission" date="2023-12" db="EMBL/GenBank/DDBJ databases">
        <authorList>
            <person name="Sun Q."/>
            <person name="Inoue M."/>
        </authorList>
    </citation>
    <scope>NUCLEOTIDE SEQUENCE</scope>
    <source>
        <strain evidence="2">JCM 15515</strain>
    </source>
</reference>
<dbReference type="EMBL" id="CP158259">
    <property type="protein sequence ID" value="XDJ61379.1"/>
    <property type="molecule type" value="Genomic_DNA"/>
</dbReference>
<evidence type="ECO:0000313" key="18">
    <source>
        <dbReference type="EMBL" id="XDJ97026.1"/>
    </source>
</evidence>
<dbReference type="AlphaFoldDB" id="A0AB39EJ25"/>
<dbReference type="EMBL" id="CP158256">
    <property type="protein sequence ID" value="XDJ52627.1"/>
    <property type="molecule type" value="Genomic_DNA"/>
</dbReference>